<accession>G0MBC1</accession>
<dbReference type="InterPro" id="IPR057475">
    <property type="entry name" value="CUT_C"/>
</dbReference>
<dbReference type="Proteomes" id="UP000008068">
    <property type="component" value="Unassembled WGS sequence"/>
</dbReference>
<proteinExistence type="predicted"/>
<evidence type="ECO:0000256" key="5">
    <source>
        <dbReference type="ARBA" id="ARBA00022729"/>
    </source>
</evidence>
<protein>
    <submittedName>
        <fullName evidence="11">CBN-RAM-5 protein</fullName>
    </submittedName>
</protein>
<dbReference type="EMBL" id="GL379788">
    <property type="protein sequence ID" value="EGT40461.1"/>
    <property type="molecule type" value="Genomic_DNA"/>
</dbReference>
<dbReference type="OMA" id="PPIDSHE"/>
<dbReference type="GO" id="GO:0045138">
    <property type="term" value="P:nematode male tail tip morphogenesis"/>
    <property type="evidence" value="ECO:0007669"/>
    <property type="project" value="EnsemblMetazoa"/>
</dbReference>
<gene>
    <name evidence="11" type="primary">Cbn-ram-5</name>
    <name evidence="11" type="ORF">CAEBREN_04827</name>
</gene>
<dbReference type="InterPro" id="IPR001507">
    <property type="entry name" value="ZP_dom"/>
</dbReference>
<keyword evidence="3" id="KW-1003">Cell membrane</keyword>
<sequence>MQYSTIQVIGYVFHFVILVVSTDFDNAHVMGVPQVTCSAKLITVSFNTNIPFQGRISVFNKLFIPACNHDYSTNIQKNATFHMDIMKCADAMFLKNGSRILKAYVEIGFHPLVMTNSDRTFLVECLDTTIMPIVNVAQSFADCTHLVRMASEWSSMTEFHVGDAIVHEWSCKLPNPGKTQTFLTNCNALSQNGQIIHLIDENGCVIDSELMGDIVYNDHVPKLYARARIFKFLSDDKYRIECTLEFCNNGSPCRERVFPPKCAFTKEEITNRSIRNQLEQSSMTTMQGVPSSAYDAKLKVSSAWLSIKLNQYTETHGLHQRYHLKAFLDPNLHDVIPINAADHFLMGISYREPVPKISSSISDSHPDNNRVEGARILHSSAFQPIISPPIDSHEEFIETITFGSNLHSEPIVNVPKEMHLQKEPMHKVFMHKEPVKTEKAEKFMRLVQNRNSNSNEIGVLETTTQSPFATTTTMSSTTMTTTMMMTSSTKSTKMHNKPMEPESFEKPKKTFEKVKGNALVEMTQTTPAPVANLKFYSTTAPKKLTPTTPYAEAPLESTTQVPNSTKSTAIRNITHSVPTVKKCESLYDNFVNNNADWRFDDKAINDSDIVSEKQTSACFNATIISSQRQCKWSGVEHLLLIWSFASLIVWMMLIALFLYRYSSRKPQWIGFREQELRRVTQSRVLSQDHPWLHADAFEERNQNKNEIEINHFT</sequence>
<organism evidence="12">
    <name type="scientific">Caenorhabditis brenneri</name>
    <name type="common">Nematode worm</name>
    <dbReference type="NCBI Taxonomy" id="135651"/>
    <lineage>
        <taxon>Eukaryota</taxon>
        <taxon>Metazoa</taxon>
        <taxon>Ecdysozoa</taxon>
        <taxon>Nematoda</taxon>
        <taxon>Chromadorea</taxon>
        <taxon>Rhabditida</taxon>
        <taxon>Rhabditina</taxon>
        <taxon>Rhabditomorpha</taxon>
        <taxon>Rhabditoidea</taxon>
        <taxon>Rhabditidae</taxon>
        <taxon>Peloderinae</taxon>
        <taxon>Caenorhabditis</taxon>
    </lineage>
</organism>
<evidence type="ECO:0000256" key="3">
    <source>
        <dbReference type="ARBA" id="ARBA00022475"/>
    </source>
</evidence>
<evidence type="ECO:0000256" key="2">
    <source>
        <dbReference type="ARBA" id="ARBA00022460"/>
    </source>
</evidence>
<evidence type="ECO:0000259" key="10">
    <source>
        <dbReference type="PROSITE" id="PS51034"/>
    </source>
</evidence>
<dbReference type="FunCoup" id="G0MBC1">
    <property type="interactions" value="330"/>
</dbReference>
<dbReference type="Pfam" id="PF25301">
    <property type="entry name" value="CUT_C"/>
    <property type="match status" value="1"/>
</dbReference>
<comment type="subcellular location">
    <subcellularLocation>
        <location evidence="1">Cell membrane</location>
        <topology evidence="1">Single-pass type I membrane protein</topology>
    </subcellularLocation>
</comment>
<dbReference type="SMART" id="SM00241">
    <property type="entry name" value="ZP"/>
    <property type="match status" value="1"/>
</dbReference>
<evidence type="ECO:0000256" key="7">
    <source>
        <dbReference type="ARBA" id="ARBA00023136"/>
    </source>
</evidence>
<keyword evidence="7 8" id="KW-0472">Membrane</keyword>
<feature type="domain" description="ZP" evidence="10">
    <location>
        <begin position="36"/>
        <end position="269"/>
    </location>
</feature>
<dbReference type="STRING" id="135651.G0MBC1"/>
<keyword evidence="2" id="KW-0193">Cuticle</keyword>
<dbReference type="HOGENOM" id="CLU_394433_0_0_1"/>
<evidence type="ECO:0000256" key="1">
    <source>
        <dbReference type="ARBA" id="ARBA00004251"/>
    </source>
</evidence>
<keyword evidence="5 9" id="KW-0732">Signal</keyword>
<evidence type="ECO:0000256" key="6">
    <source>
        <dbReference type="ARBA" id="ARBA00022989"/>
    </source>
</evidence>
<dbReference type="PANTHER" id="PTHR22907">
    <property type="entry name" value="GH04558P"/>
    <property type="match status" value="1"/>
</dbReference>
<name>G0MBC1_CAEBE</name>
<evidence type="ECO:0000313" key="11">
    <source>
        <dbReference type="EMBL" id="EGT40461.1"/>
    </source>
</evidence>
<keyword evidence="12" id="KW-1185">Reference proteome</keyword>
<dbReference type="Pfam" id="PF25057">
    <property type="entry name" value="CUT_N"/>
    <property type="match status" value="1"/>
</dbReference>
<feature type="transmembrane region" description="Helical" evidence="8">
    <location>
        <begin position="639"/>
        <end position="659"/>
    </location>
</feature>
<dbReference type="GO" id="GO:0042302">
    <property type="term" value="F:structural constituent of cuticle"/>
    <property type="evidence" value="ECO:0007669"/>
    <property type="project" value="UniProtKB-KW"/>
</dbReference>
<dbReference type="AlphaFoldDB" id="G0MBC1"/>
<evidence type="ECO:0000256" key="9">
    <source>
        <dbReference type="SAM" id="SignalP"/>
    </source>
</evidence>
<dbReference type="PROSITE" id="PS51034">
    <property type="entry name" value="ZP_2"/>
    <property type="match status" value="1"/>
</dbReference>
<reference evidence="12" key="1">
    <citation type="submission" date="2011-07" db="EMBL/GenBank/DDBJ databases">
        <authorList>
            <consortium name="Caenorhabditis brenneri Sequencing and Analysis Consortium"/>
            <person name="Wilson R.K."/>
        </authorList>
    </citation>
    <scope>NUCLEOTIDE SEQUENCE [LARGE SCALE GENOMIC DNA]</scope>
    <source>
        <strain evidence="12">PB2801</strain>
    </source>
</reference>
<dbReference type="InterPro" id="IPR056953">
    <property type="entry name" value="CUT_N"/>
</dbReference>
<keyword evidence="4 8" id="KW-0812">Transmembrane</keyword>
<evidence type="ECO:0000313" key="12">
    <source>
        <dbReference type="Proteomes" id="UP000008068"/>
    </source>
</evidence>
<dbReference type="InParanoid" id="G0MBC1"/>
<feature type="chain" id="PRO_5003403268" evidence="9">
    <location>
        <begin position="22"/>
        <end position="713"/>
    </location>
</feature>
<dbReference type="InterPro" id="IPR051962">
    <property type="entry name" value="Cuticlin"/>
</dbReference>
<dbReference type="eggNOG" id="ENOG502TG8I">
    <property type="taxonomic scope" value="Eukaryota"/>
</dbReference>
<dbReference type="PANTHER" id="PTHR22907:SF56">
    <property type="entry name" value="TRANSMEMBRANE PROTEIN RAM-5"/>
    <property type="match status" value="1"/>
</dbReference>
<evidence type="ECO:0000256" key="4">
    <source>
        <dbReference type="ARBA" id="ARBA00022692"/>
    </source>
</evidence>
<feature type="signal peptide" evidence="9">
    <location>
        <begin position="1"/>
        <end position="21"/>
    </location>
</feature>
<evidence type="ECO:0000256" key="8">
    <source>
        <dbReference type="SAM" id="Phobius"/>
    </source>
</evidence>
<dbReference type="GO" id="GO:0005886">
    <property type="term" value="C:plasma membrane"/>
    <property type="evidence" value="ECO:0007669"/>
    <property type="project" value="UniProtKB-SubCell"/>
</dbReference>
<dbReference type="OrthoDB" id="5854556at2759"/>
<keyword evidence="6 8" id="KW-1133">Transmembrane helix</keyword>